<gene>
    <name evidence="4" type="ORF">J2I46_03610</name>
</gene>
<dbReference type="SMART" id="SM00028">
    <property type="entry name" value="TPR"/>
    <property type="match status" value="7"/>
</dbReference>
<keyword evidence="2 3" id="KW-0802">TPR repeat</keyword>
<feature type="repeat" description="TPR" evidence="3">
    <location>
        <begin position="259"/>
        <end position="292"/>
    </location>
</feature>
<feature type="repeat" description="TPR" evidence="3">
    <location>
        <begin position="157"/>
        <end position="190"/>
    </location>
</feature>
<feature type="repeat" description="TPR" evidence="3">
    <location>
        <begin position="225"/>
        <end position="258"/>
    </location>
</feature>
<dbReference type="RefSeq" id="WP_207327560.1">
    <property type="nucleotide sequence ID" value="NZ_JAFMYW010000001.1"/>
</dbReference>
<sequence length="405" mass="45624">MRYILILLVVATLASCSSGDRRLSRIPPLPQASDSVQTANTLRALTRAINQSSSATAYAKRAVLLLSVGRTAEALEDIDEAISRNNSTGFFFLVRAQVMRAQNKPARAFDDAQRAEILGINSPELFTLIGDVLQQQAQYPKAQLYVAKALQMAPYDGEAHFYSGLMAAKQGDTTRALAQYQQALQLKPRFLPTYNQLTAVYRSLGDLNTALVYNERAMHYFPVNAELLFQRGMIYQYAGRADSALIAYQRTVSLQPDYVQAYFQAGLIFDRFHNYGQALANFEQVQKRKPTFPHIDFYVGHGAEMTYQWDRALAQYTSALQKDPNDQLAQFGFWRVQKRQQQATSSYNDYLLNPTSPETGLLQAPSTRTPGGRTLDTSRIRIAPIQPRTRIRSMNDSTFKVKQID</sequence>
<dbReference type="InterPro" id="IPR019734">
    <property type="entry name" value="TPR_rpt"/>
</dbReference>
<dbReference type="PANTHER" id="PTHR44858:SF1">
    <property type="entry name" value="UDP-N-ACETYLGLUCOSAMINE--PEPTIDE N-ACETYLGLUCOSAMINYLTRANSFERASE SPINDLY-RELATED"/>
    <property type="match status" value="1"/>
</dbReference>
<accession>A0ABS3JCD4</accession>
<keyword evidence="1" id="KW-0677">Repeat</keyword>
<dbReference type="PROSITE" id="PS51257">
    <property type="entry name" value="PROKAR_LIPOPROTEIN"/>
    <property type="match status" value="1"/>
</dbReference>
<dbReference type="InterPro" id="IPR011990">
    <property type="entry name" value="TPR-like_helical_dom_sf"/>
</dbReference>
<dbReference type="Gene3D" id="1.25.40.10">
    <property type="entry name" value="Tetratricopeptide repeat domain"/>
    <property type="match status" value="2"/>
</dbReference>
<dbReference type="SUPFAM" id="SSF48452">
    <property type="entry name" value="TPR-like"/>
    <property type="match status" value="1"/>
</dbReference>
<protein>
    <submittedName>
        <fullName evidence="4">Tetratricopeptide repeat protein</fullName>
    </submittedName>
</protein>
<evidence type="ECO:0000256" key="1">
    <source>
        <dbReference type="ARBA" id="ARBA00022737"/>
    </source>
</evidence>
<organism evidence="4 5">
    <name type="scientific">Fibrella forsythiae</name>
    <dbReference type="NCBI Taxonomy" id="2817061"/>
    <lineage>
        <taxon>Bacteria</taxon>
        <taxon>Pseudomonadati</taxon>
        <taxon>Bacteroidota</taxon>
        <taxon>Cytophagia</taxon>
        <taxon>Cytophagales</taxon>
        <taxon>Spirosomataceae</taxon>
        <taxon>Fibrella</taxon>
    </lineage>
</organism>
<dbReference type="Proteomes" id="UP000664628">
    <property type="component" value="Unassembled WGS sequence"/>
</dbReference>
<dbReference type="Pfam" id="PF13432">
    <property type="entry name" value="TPR_16"/>
    <property type="match status" value="2"/>
</dbReference>
<dbReference type="InterPro" id="IPR050498">
    <property type="entry name" value="Ycf3"/>
</dbReference>
<dbReference type="PROSITE" id="PS50005">
    <property type="entry name" value="TPR"/>
    <property type="match status" value="4"/>
</dbReference>
<comment type="caution">
    <text evidence="4">The sequence shown here is derived from an EMBL/GenBank/DDBJ whole genome shotgun (WGS) entry which is preliminary data.</text>
</comment>
<reference evidence="4 5" key="1">
    <citation type="submission" date="2021-03" db="EMBL/GenBank/DDBJ databases">
        <title>Fibrella sp. HMF5405 genome sequencing and assembly.</title>
        <authorList>
            <person name="Kang H."/>
            <person name="Kim H."/>
            <person name="Bae S."/>
            <person name="Joh K."/>
        </authorList>
    </citation>
    <scope>NUCLEOTIDE SEQUENCE [LARGE SCALE GENOMIC DNA]</scope>
    <source>
        <strain evidence="4 5">HMF5405</strain>
    </source>
</reference>
<keyword evidence="5" id="KW-1185">Reference proteome</keyword>
<dbReference type="EMBL" id="JAFMYW010000001">
    <property type="protein sequence ID" value="MBO0947652.1"/>
    <property type="molecule type" value="Genomic_DNA"/>
</dbReference>
<proteinExistence type="predicted"/>
<feature type="repeat" description="TPR" evidence="3">
    <location>
        <begin position="123"/>
        <end position="156"/>
    </location>
</feature>
<evidence type="ECO:0000256" key="3">
    <source>
        <dbReference type="PROSITE-ProRule" id="PRU00339"/>
    </source>
</evidence>
<evidence type="ECO:0000256" key="2">
    <source>
        <dbReference type="ARBA" id="ARBA00022803"/>
    </source>
</evidence>
<name>A0ABS3JCD4_9BACT</name>
<dbReference type="PANTHER" id="PTHR44858">
    <property type="entry name" value="TETRATRICOPEPTIDE REPEAT PROTEIN 6"/>
    <property type="match status" value="1"/>
</dbReference>
<evidence type="ECO:0000313" key="4">
    <source>
        <dbReference type="EMBL" id="MBO0947652.1"/>
    </source>
</evidence>
<evidence type="ECO:0000313" key="5">
    <source>
        <dbReference type="Proteomes" id="UP000664628"/>
    </source>
</evidence>